<organism evidence="2 3">
    <name type="scientific">Fusarium sarcochroum</name>
    <dbReference type="NCBI Taxonomy" id="1208366"/>
    <lineage>
        <taxon>Eukaryota</taxon>
        <taxon>Fungi</taxon>
        <taxon>Dikarya</taxon>
        <taxon>Ascomycota</taxon>
        <taxon>Pezizomycotina</taxon>
        <taxon>Sordariomycetes</taxon>
        <taxon>Hypocreomycetidae</taxon>
        <taxon>Hypocreales</taxon>
        <taxon>Nectriaceae</taxon>
        <taxon>Fusarium</taxon>
        <taxon>Fusarium lateritium species complex</taxon>
    </lineage>
</organism>
<evidence type="ECO:0000313" key="3">
    <source>
        <dbReference type="Proteomes" id="UP000622797"/>
    </source>
</evidence>
<comment type="caution">
    <text evidence="2">The sequence shown here is derived from an EMBL/GenBank/DDBJ whole genome shotgun (WGS) entry which is preliminary data.</text>
</comment>
<evidence type="ECO:0000313" key="2">
    <source>
        <dbReference type="EMBL" id="KAF4971492.1"/>
    </source>
</evidence>
<dbReference type="Gene3D" id="3.80.10.10">
    <property type="entry name" value="Ribonuclease Inhibitor"/>
    <property type="match status" value="1"/>
</dbReference>
<dbReference type="EMBL" id="JABEXW010000093">
    <property type="protein sequence ID" value="KAF4971492.1"/>
    <property type="molecule type" value="Genomic_DNA"/>
</dbReference>
<dbReference type="InterPro" id="IPR036047">
    <property type="entry name" value="F-box-like_dom_sf"/>
</dbReference>
<evidence type="ECO:0008006" key="4">
    <source>
        <dbReference type="Google" id="ProtNLM"/>
    </source>
</evidence>
<feature type="compositionally biased region" description="Low complexity" evidence="1">
    <location>
        <begin position="64"/>
        <end position="73"/>
    </location>
</feature>
<reference evidence="2" key="1">
    <citation type="journal article" date="2020" name="BMC Genomics">
        <title>Correction to: Identification and distribution of gene clusters required for synthesis of sphingolipid metabolism inhibitors in diverse species of the filamentous fungus Fusarium.</title>
        <authorList>
            <person name="Kim H.S."/>
            <person name="Lohmar J.M."/>
            <person name="Busman M."/>
            <person name="Brown D.W."/>
            <person name="Naumann T.A."/>
            <person name="Divon H.H."/>
            <person name="Lysoe E."/>
            <person name="Uhlig S."/>
            <person name="Proctor R.H."/>
        </authorList>
    </citation>
    <scope>NUCLEOTIDE SEQUENCE</scope>
    <source>
        <strain evidence="2">NRRL 20472</strain>
    </source>
</reference>
<dbReference type="CDD" id="cd09917">
    <property type="entry name" value="F-box_SF"/>
    <property type="match status" value="1"/>
</dbReference>
<dbReference type="InterPro" id="IPR032675">
    <property type="entry name" value="LRR_dom_sf"/>
</dbReference>
<dbReference type="Proteomes" id="UP000622797">
    <property type="component" value="Unassembled WGS sequence"/>
</dbReference>
<gene>
    <name evidence="2" type="ORF">FSARC_1720</name>
</gene>
<reference evidence="2" key="2">
    <citation type="submission" date="2020-05" db="EMBL/GenBank/DDBJ databases">
        <authorList>
            <person name="Kim H.-S."/>
            <person name="Proctor R.H."/>
            <person name="Brown D.W."/>
        </authorList>
    </citation>
    <scope>NUCLEOTIDE SEQUENCE</scope>
    <source>
        <strain evidence="2">NRRL 20472</strain>
    </source>
</reference>
<sequence>MAHPRRSARIRDANAQPSTEPPKPAPTETRSAKKRKASGDDQEPEKSTKGKKRVTRGKADAKPTKANTKTNAKVKNKTDSNKTLAPDDALSVLPPEILEMIMENVTDAPNLLKLARTSRRYYAYVMPALHKRIAVKVDSLAYVPNVIRLIEPHLSIAQKKQLKKEGKYKGQQDRFSDTLRRYDGTLVTSRKILQSILLNSISTLQSLDIRTDKWHCDFLANWQDQIKARNPDALKQPHDFIALKSLTLWGMMFDGRHAERIMPNLTRAFDFLALRELNLSQLDESKTTFFHYLEALFSSADKTEICLRSLSLQMKGNESRQAYSHIESQLECVYRFISSFDTLTSLQIDSYNRFHGAMRCPGLSTSLEQAILKHKDLERLRFYYEATSNSNSEIPYVSATTVALLTKSLPRLRVFEFPPQETDLAEMGRALSQAKNLTTLTCAPYASQYDGSQDDNSFTFAKTIIEGFLTSTRSTGEFVWEDNYKLTQLVMGWSLGFKIGSELKPGENLEEPVTISEGDSTVMCQRLTHKSKSENNWTSDTEWVENVAKDML</sequence>
<evidence type="ECO:0000256" key="1">
    <source>
        <dbReference type="SAM" id="MobiDB-lite"/>
    </source>
</evidence>
<dbReference type="OrthoDB" id="5311681at2759"/>
<protein>
    <recommendedName>
        <fullName evidence="4">F-box domain-containing protein</fullName>
    </recommendedName>
</protein>
<accession>A0A8H4XDU6</accession>
<dbReference type="AlphaFoldDB" id="A0A8H4XDU6"/>
<feature type="region of interest" description="Disordered" evidence="1">
    <location>
        <begin position="1"/>
        <end position="87"/>
    </location>
</feature>
<keyword evidence="3" id="KW-1185">Reference proteome</keyword>
<dbReference type="SUPFAM" id="SSF52047">
    <property type="entry name" value="RNI-like"/>
    <property type="match status" value="1"/>
</dbReference>
<dbReference type="SUPFAM" id="SSF81383">
    <property type="entry name" value="F-box domain"/>
    <property type="match status" value="1"/>
</dbReference>
<name>A0A8H4XDU6_9HYPO</name>
<proteinExistence type="predicted"/>